<keyword evidence="1" id="KW-0472">Membrane</keyword>
<dbReference type="Proteomes" id="UP001408789">
    <property type="component" value="Unassembled WGS sequence"/>
</dbReference>
<organism evidence="3 4">
    <name type="scientific">Deinandra increscens subsp. villosa</name>
    <dbReference type="NCBI Taxonomy" id="3103831"/>
    <lineage>
        <taxon>Eukaryota</taxon>
        <taxon>Viridiplantae</taxon>
        <taxon>Streptophyta</taxon>
        <taxon>Embryophyta</taxon>
        <taxon>Tracheophyta</taxon>
        <taxon>Spermatophyta</taxon>
        <taxon>Magnoliopsida</taxon>
        <taxon>eudicotyledons</taxon>
        <taxon>Gunneridae</taxon>
        <taxon>Pentapetalae</taxon>
        <taxon>asterids</taxon>
        <taxon>campanulids</taxon>
        <taxon>Asterales</taxon>
        <taxon>Asteraceae</taxon>
        <taxon>Asteroideae</taxon>
        <taxon>Heliantheae alliance</taxon>
        <taxon>Madieae</taxon>
        <taxon>Madiinae</taxon>
        <taxon>Deinandra</taxon>
    </lineage>
</organism>
<dbReference type="InterPro" id="IPR043136">
    <property type="entry name" value="B30.2/SPRY_sf"/>
</dbReference>
<proteinExistence type="predicted"/>
<gene>
    <name evidence="3" type="ORF">SSX86_007700</name>
</gene>
<name>A0AAP0DDY7_9ASTR</name>
<feature type="domain" description="B30.2/SPRY" evidence="2">
    <location>
        <begin position="187"/>
        <end position="384"/>
    </location>
</feature>
<keyword evidence="1" id="KW-0812">Transmembrane</keyword>
<keyword evidence="4" id="KW-1185">Reference proteome</keyword>
<evidence type="ECO:0000259" key="2">
    <source>
        <dbReference type="PROSITE" id="PS50188"/>
    </source>
</evidence>
<sequence>MDHRSLITIVVILAGIFLLLLLLFYLTRRFCYHSKTQPRPQQPIQRTSSLQTGITKLHQRENIFNNKRRSNYYVLRRGLSSKPLFNWSDNPNLVTDAVENGWSRFAFTNFTSSPSISNKSILGYCGPAGDGKDNAGVEISWDICEGSADVMQKIRLNSGLNKVITTTSSLMTAASVIKSALPLPGPALANLTPFPQEAYFEITILSTYEDETEDDVNGKTRVNREDGEKIKLIRDNGSSNSNGINTRGGFAKIEELKGRSGGKDVVEGKMEVGVVLSVGLAVGGALPLKLPGSYPGSIGFNSDGSVYLEGVKLTTELESDEWGRAEKVIGCGYNPSQNKVYFTVDGKLIREVRCMTEEFGTPLYPILAANSNVTTLVNFGQSVFKYAQANLHRTPNPCFIGQAASSPILGFEDSRELFSMGRIDSHWLDRSTKRNAQYFGSVNRGMSDYDESSDGDLFEIVLDNNNSRGRSPSMHF</sequence>
<dbReference type="InterPro" id="IPR013320">
    <property type="entry name" value="ConA-like_dom_sf"/>
</dbReference>
<dbReference type="InterPro" id="IPR001870">
    <property type="entry name" value="B30.2/SPRY"/>
</dbReference>
<dbReference type="Gene3D" id="2.60.120.920">
    <property type="match status" value="1"/>
</dbReference>
<dbReference type="Pfam" id="PF00622">
    <property type="entry name" value="SPRY"/>
    <property type="match status" value="1"/>
</dbReference>
<keyword evidence="1" id="KW-1133">Transmembrane helix</keyword>
<dbReference type="InterPro" id="IPR003877">
    <property type="entry name" value="SPRY_dom"/>
</dbReference>
<comment type="caution">
    <text evidence="3">The sequence shown here is derived from an EMBL/GenBank/DDBJ whole genome shotgun (WGS) entry which is preliminary data.</text>
</comment>
<evidence type="ECO:0000256" key="1">
    <source>
        <dbReference type="SAM" id="Phobius"/>
    </source>
</evidence>
<reference evidence="3 4" key="1">
    <citation type="submission" date="2024-04" db="EMBL/GenBank/DDBJ databases">
        <title>The reference genome of an endangered Asteraceae, Deinandra increscens subsp. villosa, native to the Central Coast of California.</title>
        <authorList>
            <person name="Guilliams M."/>
            <person name="Hasenstab-Lehman K."/>
            <person name="Meyer R."/>
            <person name="Mcevoy S."/>
        </authorList>
    </citation>
    <scope>NUCLEOTIDE SEQUENCE [LARGE SCALE GENOMIC DNA]</scope>
    <source>
        <tissue evidence="3">Leaf</tissue>
    </source>
</reference>
<protein>
    <recommendedName>
        <fullName evidence="2">B30.2/SPRY domain-containing protein</fullName>
    </recommendedName>
</protein>
<feature type="transmembrane region" description="Helical" evidence="1">
    <location>
        <begin position="6"/>
        <end position="26"/>
    </location>
</feature>
<dbReference type="PROSITE" id="PS50188">
    <property type="entry name" value="B302_SPRY"/>
    <property type="match status" value="1"/>
</dbReference>
<dbReference type="PANTHER" id="PTHR44991:SF1">
    <property type="entry name" value="IMMUNOGLOBULIN SUPERFAMILY MEMBER 5"/>
    <property type="match status" value="1"/>
</dbReference>
<evidence type="ECO:0000313" key="3">
    <source>
        <dbReference type="EMBL" id="KAK9073376.1"/>
    </source>
</evidence>
<dbReference type="SMART" id="SM00449">
    <property type="entry name" value="SPRY"/>
    <property type="match status" value="1"/>
</dbReference>
<dbReference type="SUPFAM" id="SSF49899">
    <property type="entry name" value="Concanavalin A-like lectins/glucanases"/>
    <property type="match status" value="1"/>
</dbReference>
<evidence type="ECO:0000313" key="4">
    <source>
        <dbReference type="Proteomes" id="UP001408789"/>
    </source>
</evidence>
<dbReference type="PANTHER" id="PTHR44991">
    <property type="entry name" value="IMMUNOGLOBULIN SUPERFAMILY MEMBER 5"/>
    <property type="match status" value="1"/>
</dbReference>
<accession>A0AAP0DDY7</accession>
<dbReference type="EMBL" id="JBCNJP010000009">
    <property type="protein sequence ID" value="KAK9073376.1"/>
    <property type="molecule type" value="Genomic_DNA"/>
</dbReference>
<dbReference type="AlphaFoldDB" id="A0AAP0DDY7"/>